<dbReference type="PANTHER" id="PTHR30535:SF34">
    <property type="entry name" value="MOLYBDATE-BINDING PROTEIN MOLA"/>
    <property type="match status" value="1"/>
</dbReference>
<keyword evidence="1" id="KW-0732">Signal</keyword>
<feature type="domain" description="Fe/B12 periplasmic-binding" evidence="2">
    <location>
        <begin position="28"/>
        <end position="298"/>
    </location>
</feature>
<protein>
    <submittedName>
        <fullName evidence="4">ABC transporter substrate-binding protein</fullName>
    </submittedName>
</protein>
<dbReference type="InterPro" id="IPR002491">
    <property type="entry name" value="ABC_transptr_periplasmic_BD"/>
</dbReference>
<sequence length="333" mass="37154">MKLTHLLAALGLLLSGGLHADSAHREVRIASPWPAQSTIIAMLGYGDNIVGTSAIAKQIPLFRQSFPAIDRVPVISFGSGHELNPEQVIALRADLLILPGVDGPRGTAVPQQALLEQAGVKVVTFKANAMQALTDRVAKTAALLGPDAERRAQRYRQYFDRNVARVAERLKDLPAGQRVRVYHSMGSPLMTSGRPSLNQDWMDLAGAQNVSERWFDDKPARSGEVSLEKVVAANPAVIVAMNRRDADAIMTSPQWASVDAVRHRRVYVNPKGMFWWCRETSEEALQFLWLAKMLYPQRFADIDMRQETREFYRQFFGIALSEAQIRDVLDPPR</sequence>
<evidence type="ECO:0000256" key="1">
    <source>
        <dbReference type="SAM" id="SignalP"/>
    </source>
</evidence>
<evidence type="ECO:0000313" key="4">
    <source>
        <dbReference type="EMBL" id="KMK13080.1"/>
    </source>
</evidence>
<dbReference type="Pfam" id="PF01497">
    <property type="entry name" value="Peripla_BP_2"/>
    <property type="match status" value="1"/>
</dbReference>
<proteinExistence type="predicted"/>
<gene>
    <name evidence="4" type="ORF">ABW06_13890</name>
    <name evidence="3" type="ORF">QEG54_000345</name>
</gene>
<organism evidence="4 5">
    <name type="scientific">Pluralibacter gergoviae</name>
    <name type="common">Enterobacter gergoviae</name>
    <dbReference type="NCBI Taxonomy" id="61647"/>
    <lineage>
        <taxon>Bacteria</taxon>
        <taxon>Pseudomonadati</taxon>
        <taxon>Pseudomonadota</taxon>
        <taxon>Gammaproteobacteria</taxon>
        <taxon>Enterobacterales</taxon>
        <taxon>Enterobacteriaceae</taxon>
        <taxon>Pluralibacter</taxon>
    </lineage>
</organism>
<feature type="signal peptide" evidence="1">
    <location>
        <begin position="1"/>
        <end position="20"/>
    </location>
</feature>
<reference evidence="4 5" key="1">
    <citation type="submission" date="2015-05" db="EMBL/GenBank/DDBJ databases">
        <title>Genome sequences of Pluralibacter gergoviae.</title>
        <authorList>
            <person name="Greninger A.L."/>
            <person name="Miller S."/>
        </authorList>
    </citation>
    <scope>NUCLEOTIDE SEQUENCE [LARGE SCALE GENOMIC DNA]</scope>
    <source>
        <strain evidence="4 5">JS81F13</strain>
    </source>
</reference>
<dbReference type="Gene3D" id="1.20.58.2180">
    <property type="match status" value="1"/>
</dbReference>
<dbReference type="PATRIC" id="fig|61647.15.peg.948"/>
<name>A0A0J5PRL8_PLUGE</name>
<dbReference type="SUPFAM" id="SSF53807">
    <property type="entry name" value="Helical backbone' metal receptor"/>
    <property type="match status" value="1"/>
</dbReference>
<dbReference type="RefSeq" id="WP_048279308.1">
    <property type="nucleotide sequence ID" value="NZ_LDZF01000013.1"/>
</dbReference>
<dbReference type="PROSITE" id="PS50983">
    <property type="entry name" value="FE_B12_PBP"/>
    <property type="match status" value="1"/>
</dbReference>
<dbReference type="EMBL" id="LDZF01000013">
    <property type="protein sequence ID" value="KMK13080.1"/>
    <property type="molecule type" value="Genomic_DNA"/>
</dbReference>
<dbReference type="Proteomes" id="UP000036196">
    <property type="component" value="Unassembled WGS sequence"/>
</dbReference>
<dbReference type="InterPro" id="IPR050902">
    <property type="entry name" value="ABC_Transporter_SBP"/>
</dbReference>
<evidence type="ECO:0000259" key="2">
    <source>
        <dbReference type="PROSITE" id="PS50983"/>
    </source>
</evidence>
<dbReference type="STRING" id="61647.LG71_21130"/>
<reference evidence="3" key="2">
    <citation type="submission" date="2024-02" db="EMBL/GenBank/DDBJ databases">
        <authorList>
            <consortium name="Clinical and Environmental Microbiology Branch: Whole genome sequencing antimicrobial resistance pathogens in the healthcare setting"/>
        </authorList>
    </citation>
    <scope>NUCLEOTIDE SEQUENCE</scope>
    <source>
        <strain evidence="3">2021DK-00143</strain>
    </source>
</reference>
<feature type="chain" id="PRO_5005263267" evidence="1">
    <location>
        <begin position="21"/>
        <end position="333"/>
    </location>
</feature>
<dbReference type="AlphaFoldDB" id="A0A0J5PRL8"/>
<evidence type="ECO:0000313" key="3">
    <source>
        <dbReference type="EMBL" id="EML1469678.1"/>
    </source>
</evidence>
<evidence type="ECO:0000313" key="5">
    <source>
        <dbReference type="Proteomes" id="UP000036196"/>
    </source>
</evidence>
<dbReference type="CDD" id="cd01142">
    <property type="entry name" value="TroA_e"/>
    <property type="match status" value="1"/>
</dbReference>
<comment type="caution">
    <text evidence="4">The sequence shown here is derived from an EMBL/GenBank/DDBJ whole genome shotgun (WGS) entry which is preliminary data.</text>
</comment>
<accession>A0A0J5PRL8</accession>
<keyword evidence="5" id="KW-1185">Reference proteome</keyword>
<dbReference type="Gene3D" id="3.40.50.1980">
    <property type="entry name" value="Nitrogenase molybdenum iron protein domain"/>
    <property type="match status" value="2"/>
</dbReference>
<dbReference type="EMBL" id="ABLOKC030000001">
    <property type="protein sequence ID" value="EML1469678.1"/>
    <property type="molecule type" value="Genomic_DNA"/>
</dbReference>
<dbReference type="PANTHER" id="PTHR30535">
    <property type="entry name" value="VITAMIN B12-BINDING PROTEIN"/>
    <property type="match status" value="1"/>
</dbReference>